<feature type="compositionally biased region" description="Low complexity" evidence="1">
    <location>
        <begin position="34"/>
        <end position="65"/>
    </location>
</feature>
<feature type="region of interest" description="Disordered" evidence="1">
    <location>
        <begin position="222"/>
        <end position="249"/>
    </location>
</feature>
<keyword evidence="2" id="KW-0732">Signal</keyword>
<accession>A0A1X0NP48</accession>
<sequence>VVVLVIVAVILFFVLRQRPQQEQPQPRKKVPMDTVESQSTSNTTTVETTSNPLTTTTTTEVTTNSAVSRNTARSVQSGDNAWNSDDIHYGHSQTRLAMQSLERMTPTTVTAAVEVKEHRNVLPRVTLDEAPSRRVAAPPAKDVLRQKHFLRRPLPDANQSLGKTPITSYVLGTPNCTPHQVSSETLLTTPVETEVVRKTGEEQMTSTTMKRQSDNAMMTLRNAVGSHPDPGAEKNAEESHSATPPVPLYSEGADRFSTLIDENFFWYDSEDDMALERKFSFSIDSSHRDQLRRCRGKNAITVPFFSGTHNEEYTEGCHSATLPVPLYSARADTFPVRSETNVVHYDKGDGDKTPDGTDESPDVCIDQQQSVRLSSLPLDNYPLPSNAVACENTVASVQNNVSNNSVFNLSFLNNHQSSGDALLSEQNLRETPALLRNTSEPYLYTAPAEGDSDYDNYNNNNNNDSDENHRDNENYDDDDSDESHRDNENYDDDD</sequence>
<dbReference type="AlphaFoldDB" id="A0A1X0NP48"/>
<evidence type="ECO:0000313" key="4">
    <source>
        <dbReference type="Proteomes" id="UP000192257"/>
    </source>
</evidence>
<evidence type="ECO:0000256" key="2">
    <source>
        <dbReference type="SAM" id="SignalP"/>
    </source>
</evidence>
<dbReference type="Proteomes" id="UP000192257">
    <property type="component" value="Unassembled WGS sequence"/>
</dbReference>
<dbReference type="GeneID" id="39988200"/>
<dbReference type="VEuPathDB" id="TriTrypDB:TM35_000292630"/>
<feature type="chain" id="PRO_5012416647" evidence="2">
    <location>
        <begin position="17"/>
        <end position="494"/>
    </location>
</feature>
<organism evidence="3 4">
    <name type="scientific">Trypanosoma theileri</name>
    <dbReference type="NCBI Taxonomy" id="67003"/>
    <lineage>
        <taxon>Eukaryota</taxon>
        <taxon>Discoba</taxon>
        <taxon>Euglenozoa</taxon>
        <taxon>Kinetoplastea</taxon>
        <taxon>Metakinetoplastina</taxon>
        <taxon>Trypanosomatida</taxon>
        <taxon>Trypanosomatidae</taxon>
        <taxon>Trypanosoma</taxon>
    </lineage>
</organism>
<dbReference type="EMBL" id="NBCO01000029">
    <property type="protein sequence ID" value="ORC86381.1"/>
    <property type="molecule type" value="Genomic_DNA"/>
</dbReference>
<evidence type="ECO:0000256" key="1">
    <source>
        <dbReference type="SAM" id="MobiDB-lite"/>
    </source>
</evidence>
<feature type="region of interest" description="Disordered" evidence="1">
    <location>
        <begin position="434"/>
        <end position="494"/>
    </location>
</feature>
<protein>
    <submittedName>
        <fullName evidence="3">Uncharacterized protein</fullName>
    </submittedName>
</protein>
<keyword evidence="4" id="KW-1185">Reference proteome</keyword>
<name>A0A1X0NP48_9TRYP</name>
<gene>
    <name evidence="3" type="ORF">TM35_000292630</name>
</gene>
<feature type="region of interest" description="Disordered" evidence="1">
    <location>
        <begin position="20"/>
        <end position="86"/>
    </location>
</feature>
<feature type="compositionally biased region" description="Polar residues" evidence="1">
    <location>
        <begin position="66"/>
        <end position="83"/>
    </location>
</feature>
<dbReference type="RefSeq" id="XP_028880447.1">
    <property type="nucleotide sequence ID" value="XM_029028420.1"/>
</dbReference>
<feature type="signal peptide" evidence="2">
    <location>
        <begin position="1"/>
        <end position="16"/>
    </location>
</feature>
<reference evidence="3 4" key="1">
    <citation type="submission" date="2017-03" db="EMBL/GenBank/DDBJ databases">
        <title>An alternative strategy for trypanosome survival in the mammalian bloodstream revealed through genome and transcriptome analysis of the ubiquitous bovine parasite Trypanosoma (Megatrypanum) theileri.</title>
        <authorList>
            <person name="Kelly S."/>
            <person name="Ivens A."/>
            <person name="Mott A."/>
            <person name="O'Neill E."/>
            <person name="Emms D."/>
            <person name="Macleod O."/>
            <person name="Voorheis P."/>
            <person name="Matthews J."/>
            <person name="Matthews K."/>
            <person name="Carrington M."/>
        </authorList>
    </citation>
    <scope>NUCLEOTIDE SEQUENCE [LARGE SCALE GENOMIC DNA]</scope>
    <source>
        <strain evidence="3">Edinburgh</strain>
    </source>
</reference>
<feature type="non-terminal residue" evidence="3">
    <location>
        <position position="1"/>
    </location>
</feature>
<proteinExistence type="predicted"/>
<feature type="compositionally biased region" description="Basic and acidic residues" evidence="1">
    <location>
        <begin position="230"/>
        <end position="240"/>
    </location>
</feature>
<evidence type="ECO:0000313" key="3">
    <source>
        <dbReference type="EMBL" id="ORC86381.1"/>
    </source>
</evidence>
<comment type="caution">
    <text evidence="3">The sequence shown here is derived from an EMBL/GenBank/DDBJ whole genome shotgun (WGS) entry which is preliminary data.</text>
</comment>